<dbReference type="GO" id="GO:0004568">
    <property type="term" value="F:chitinase activity"/>
    <property type="evidence" value="ECO:0007669"/>
    <property type="project" value="InterPro"/>
</dbReference>
<feature type="domain" description="Glycoside hydrolase family 19 catalytic" evidence="1">
    <location>
        <begin position="44"/>
        <end position="155"/>
    </location>
</feature>
<dbReference type="Gene3D" id="1.10.530.10">
    <property type="match status" value="1"/>
</dbReference>
<dbReference type="PANTHER" id="PTHR34408:SF1">
    <property type="entry name" value="GLYCOSYL HYDROLASE FAMILY 19 DOMAIN-CONTAINING PROTEIN HI_1415"/>
    <property type="match status" value="1"/>
</dbReference>
<dbReference type="Pfam" id="PF00182">
    <property type="entry name" value="Glyco_hydro_19"/>
    <property type="match status" value="1"/>
</dbReference>
<dbReference type="GO" id="GO:0006032">
    <property type="term" value="P:chitin catabolic process"/>
    <property type="evidence" value="ECO:0007669"/>
    <property type="project" value="InterPro"/>
</dbReference>
<organism evidence="2">
    <name type="scientific">Bosea sp. NBC_00436</name>
    <dbReference type="NCBI Taxonomy" id="2969620"/>
    <lineage>
        <taxon>Bacteria</taxon>
        <taxon>Pseudomonadati</taxon>
        <taxon>Pseudomonadota</taxon>
        <taxon>Alphaproteobacteria</taxon>
        <taxon>Hyphomicrobiales</taxon>
        <taxon>Boseaceae</taxon>
        <taxon>Bosea</taxon>
    </lineage>
</organism>
<dbReference type="SUPFAM" id="SSF53955">
    <property type="entry name" value="Lysozyme-like"/>
    <property type="match status" value="1"/>
</dbReference>
<reference evidence="2" key="1">
    <citation type="submission" date="2022-08" db="EMBL/GenBank/DDBJ databases">
        <title>Complete Genome Sequences of 2 Bosea sp. soil isolates.</title>
        <authorList>
            <person name="Alvarez Arevalo M."/>
            <person name="Sterndorff E.B."/>
            <person name="Faurdal D."/>
            <person name="Joergensen T.S."/>
            <person name="Weber T."/>
        </authorList>
    </citation>
    <scope>NUCLEOTIDE SEQUENCE</scope>
    <source>
        <strain evidence="2">NBC_00436</strain>
    </source>
</reference>
<proteinExistence type="predicted"/>
<protein>
    <submittedName>
        <fullName evidence="2">Peptidoglycan-binding protein</fullName>
    </submittedName>
</protein>
<gene>
    <name evidence="2" type="ORF">NWE54_17230</name>
</gene>
<dbReference type="PANTHER" id="PTHR34408">
    <property type="entry name" value="FAMILY PROTEIN, PUTATIVE-RELATED"/>
    <property type="match status" value="1"/>
</dbReference>
<dbReference type="AlphaFoldDB" id="A0A9E8CR04"/>
<sequence>MSMRAIGNWIGIDHAAEPGLAVTSERLLRLAPSASATIVAGIAERFDALAGEHAVATRLRICHFLAQAAHETDGFRTLEEYGGAAYFVRYEGRRDLGNTQAGDGIRFHGRGIFQLTGRANYRRFGQLLGIDLEAQPEWAKEPETSLRVAFAYWSERAINAAADADEIERVTKLINGGRNGLAERARYLAKAKQIWL</sequence>
<name>A0A9E8CR04_9HYPH</name>
<dbReference type="InterPro" id="IPR023346">
    <property type="entry name" value="Lysozyme-like_dom_sf"/>
</dbReference>
<accession>A0A9E8CR04</accession>
<evidence type="ECO:0000313" key="2">
    <source>
        <dbReference type="EMBL" id="UZF85558.1"/>
    </source>
</evidence>
<dbReference type="InterPro" id="IPR000726">
    <property type="entry name" value="Glyco_hydro_19_cat"/>
</dbReference>
<dbReference type="GO" id="GO:0016998">
    <property type="term" value="P:cell wall macromolecule catabolic process"/>
    <property type="evidence" value="ECO:0007669"/>
    <property type="project" value="InterPro"/>
</dbReference>
<dbReference type="InterPro" id="IPR052354">
    <property type="entry name" value="Cell_Wall_Dynamics_Protein"/>
</dbReference>
<evidence type="ECO:0000259" key="1">
    <source>
        <dbReference type="Pfam" id="PF00182"/>
    </source>
</evidence>
<dbReference type="EMBL" id="CP102774">
    <property type="protein sequence ID" value="UZF85558.1"/>
    <property type="molecule type" value="Genomic_DNA"/>
</dbReference>